<name>B6HI15_PENRW</name>
<reference evidence="1 2" key="1">
    <citation type="journal article" date="2008" name="Nat. Biotechnol.">
        <title>Genome sequencing and analysis of the filamentous fungus Penicillium chrysogenum.</title>
        <authorList>
            <person name="van den Berg M.A."/>
            <person name="Albang R."/>
            <person name="Albermann K."/>
            <person name="Badger J.H."/>
            <person name="Daran J.-M."/>
            <person name="Driessen A.J.M."/>
            <person name="Garcia-Estrada C."/>
            <person name="Fedorova N.D."/>
            <person name="Harris D.M."/>
            <person name="Heijne W.H.M."/>
            <person name="Joardar V.S."/>
            <person name="Kiel J.A.K.W."/>
            <person name="Kovalchuk A."/>
            <person name="Martin J.F."/>
            <person name="Nierman W.C."/>
            <person name="Nijland J.G."/>
            <person name="Pronk J.T."/>
            <person name="Roubos J.A."/>
            <person name="van der Klei I.J."/>
            <person name="van Peij N.N.M.E."/>
            <person name="Veenhuis M."/>
            <person name="von Doehren H."/>
            <person name="Wagner C."/>
            <person name="Wortman J.R."/>
            <person name="Bovenberg R.A.L."/>
        </authorList>
    </citation>
    <scope>NUCLEOTIDE SEQUENCE [LARGE SCALE GENOMIC DNA]</scope>
    <source>
        <strain evidence="2">ATCC 28089 / DSM 1075 / NRRL 1951 / Wisconsin 54-1255</strain>
    </source>
</reference>
<sequence>MHWGHGGSALARGSGPPNQAMEVYNCSVLVSLEFRCSIAVLISWRVQVEVSPFSIESALDAIDFPKTVFRGVDHAFVRSTPYSVPMSNYMHTYMYAGTFSYCWTLNITWDYKIALEFPAQVH</sequence>
<dbReference type="HOGENOM" id="CLU_2027492_0_0_1"/>
<dbReference type="AlphaFoldDB" id="B6HI15"/>
<proteinExistence type="predicted"/>
<dbReference type="Proteomes" id="UP000000724">
    <property type="component" value="Contig Pc00c21"/>
</dbReference>
<organism evidence="1 2">
    <name type="scientific">Penicillium rubens (strain ATCC 28089 / DSM 1075 / NRRL 1951 / Wisconsin 54-1255)</name>
    <name type="common">Penicillium chrysogenum</name>
    <dbReference type="NCBI Taxonomy" id="500485"/>
    <lineage>
        <taxon>Eukaryota</taxon>
        <taxon>Fungi</taxon>
        <taxon>Dikarya</taxon>
        <taxon>Ascomycota</taxon>
        <taxon>Pezizomycotina</taxon>
        <taxon>Eurotiomycetes</taxon>
        <taxon>Eurotiomycetidae</taxon>
        <taxon>Eurotiales</taxon>
        <taxon>Aspergillaceae</taxon>
        <taxon>Penicillium</taxon>
        <taxon>Penicillium chrysogenum species complex</taxon>
    </lineage>
</organism>
<protein>
    <submittedName>
        <fullName evidence="1">Uncharacterized protein</fullName>
    </submittedName>
</protein>
<gene>
    <name evidence="1" type="ORF">Pc21g09960</name>
    <name evidence="1" type="ORF">PCH_Pc21g09960</name>
</gene>
<evidence type="ECO:0000313" key="1">
    <source>
        <dbReference type="EMBL" id="CAP95893.1"/>
    </source>
</evidence>
<dbReference type="VEuPathDB" id="FungiDB:PCH_Pc21g09960"/>
<keyword evidence="2" id="KW-1185">Reference proteome</keyword>
<dbReference type="EMBL" id="AM920436">
    <property type="protein sequence ID" value="CAP95893.1"/>
    <property type="molecule type" value="Genomic_DNA"/>
</dbReference>
<accession>B6HI15</accession>
<evidence type="ECO:0000313" key="2">
    <source>
        <dbReference type="Proteomes" id="UP000000724"/>
    </source>
</evidence>